<evidence type="ECO:0000313" key="1">
    <source>
        <dbReference type="EMBL" id="KKU16145.1"/>
    </source>
</evidence>
<dbReference type="AlphaFoldDB" id="A0A0G1R5K0"/>
<dbReference type="EMBL" id="LCLM01000042">
    <property type="protein sequence ID" value="KKU16145.1"/>
    <property type="molecule type" value="Genomic_DNA"/>
</dbReference>
<evidence type="ECO:0000313" key="2">
    <source>
        <dbReference type="Proteomes" id="UP000034922"/>
    </source>
</evidence>
<proteinExistence type="predicted"/>
<protein>
    <submittedName>
        <fullName evidence="1">Recombinase</fullName>
    </submittedName>
</protein>
<dbReference type="Gene3D" id="3.40.50.1390">
    <property type="entry name" value="Resolvase, N-terminal catalytic domain"/>
    <property type="match status" value="1"/>
</dbReference>
<gene>
    <name evidence="1" type="ORF">UX25_C0042G0002</name>
</gene>
<dbReference type="Proteomes" id="UP000034922">
    <property type="component" value="Unassembled WGS sequence"/>
</dbReference>
<comment type="caution">
    <text evidence="1">The sequence shown here is derived from an EMBL/GenBank/DDBJ whole genome shotgun (WGS) entry which is preliminary data.</text>
</comment>
<dbReference type="InterPro" id="IPR036162">
    <property type="entry name" value="Resolvase-like_N_sf"/>
</dbReference>
<dbReference type="GO" id="GO:0003677">
    <property type="term" value="F:DNA binding"/>
    <property type="evidence" value="ECO:0007669"/>
    <property type="project" value="InterPro"/>
</dbReference>
<organism evidence="1 2">
    <name type="scientific">Candidatus Woesebacteria bacterium GW2011_GWC2_45_9</name>
    <dbReference type="NCBI Taxonomy" id="1618589"/>
    <lineage>
        <taxon>Bacteria</taxon>
        <taxon>Candidatus Woeseibacteriota</taxon>
    </lineage>
</organism>
<dbReference type="GO" id="GO:0000150">
    <property type="term" value="F:DNA strand exchange activity"/>
    <property type="evidence" value="ECO:0007669"/>
    <property type="project" value="InterPro"/>
</dbReference>
<sequence length="106" mass="12381">MSSTRYFIYCRKSTDEIDKQVLSIESQITELKEFALKEYNEKIHLVYGENDKYISEELRKEVIDVIKPKSQIVKILKDQNHSSWDFGLAQEVYKGGLAVVKSAFEE</sequence>
<name>A0A0G1R5K0_9BACT</name>
<reference evidence="1 2" key="1">
    <citation type="journal article" date="2015" name="Nature">
        <title>rRNA introns, odd ribosomes, and small enigmatic genomes across a large radiation of phyla.</title>
        <authorList>
            <person name="Brown C.T."/>
            <person name="Hug L.A."/>
            <person name="Thomas B.C."/>
            <person name="Sharon I."/>
            <person name="Castelle C.J."/>
            <person name="Singh A."/>
            <person name="Wilkins M.J."/>
            <person name="Williams K.H."/>
            <person name="Banfield J.F."/>
        </authorList>
    </citation>
    <scope>NUCLEOTIDE SEQUENCE [LARGE SCALE GENOMIC DNA]</scope>
</reference>
<accession>A0A0G1R5K0</accession>